<feature type="transmembrane region" description="Helical" evidence="6">
    <location>
        <begin position="81"/>
        <end position="103"/>
    </location>
</feature>
<keyword evidence="9" id="KW-1185">Reference proteome</keyword>
<evidence type="ECO:0000256" key="2">
    <source>
        <dbReference type="ARBA" id="ARBA00022475"/>
    </source>
</evidence>
<evidence type="ECO:0000313" key="9">
    <source>
        <dbReference type="Proteomes" id="UP001208656"/>
    </source>
</evidence>
<accession>A0ABT2WN05</accession>
<comment type="subcellular location">
    <subcellularLocation>
        <location evidence="1">Cell membrane</location>
        <topology evidence="1">Multi-pass membrane protein</topology>
    </subcellularLocation>
</comment>
<evidence type="ECO:0000256" key="4">
    <source>
        <dbReference type="ARBA" id="ARBA00022989"/>
    </source>
</evidence>
<evidence type="ECO:0000256" key="1">
    <source>
        <dbReference type="ARBA" id="ARBA00004651"/>
    </source>
</evidence>
<dbReference type="InterPro" id="IPR019264">
    <property type="entry name" value="DUF2179"/>
</dbReference>
<keyword evidence="4 6" id="KW-1133">Transmembrane helix</keyword>
<feature type="transmembrane region" description="Helical" evidence="6">
    <location>
        <begin position="49"/>
        <end position="74"/>
    </location>
</feature>
<sequence length="282" mass="30758">MSAKAARIVTVIVDLVIIILGTLLTAFALNKFTIPTGLLAGGVPGTAQIIHYFIPIKVGIIVLLLNIPILIIGYKFLGRKFSIYTIISSILLGIFLYMIPVGTIWTDNILLNAIFGGVFNAIGCCLVLRRGGSQGGMDVISRVLAKHKNISVGKGNLIFNGCIVATSGMIYGAEIALYTIISIFCSMKTYEVVLNHVDRMSLIIVTDKGQEISDAINRDIHRGTTLWNANGGYSHKEKTVLFCVIMKGEMNELKKIVKAIDPSSFVNVISTENVIGRFHQIW</sequence>
<dbReference type="RefSeq" id="WP_173658502.1">
    <property type="nucleotide sequence ID" value="NZ_JAOUSE010000049.1"/>
</dbReference>
<dbReference type="Proteomes" id="UP001208656">
    <property type="component" value="Unassembled WGS sequence"/>
</dbReference>
<dbReference type="Pfam" id="PF02588">
    <property type="entry name" value="YitT_membrane"/>
    <property type="match status" value="1"/>
</dbReference>
<dbReference type="InterPro" id="IPR003740">
    <property type="entry name" value="YitT"/>
</dbReference>
<name>A0ABT2WN05_9BACI</name>
<dbReference type="PANTHER" id="PTHR33545">
    <property type="entry name" value="UPF0750 MEMBRANE PROTEIN YITT-RELATED"/>
    <property type="match status" value="1"/>
</dbReference>
<dbReference type="CDD" id="cd16380">
    <property type="entry name" value="YitT_C"/>
    <property type="match status" value="1"/>
</dbReference>
<feature type="transmembrane region" description="Helical" evidence="6">
    <location>
        <begin position="157"/>
        <end position="181"/>
    </location>
</feature>
<evidence type="ECO:0000313" key="8">
    <source>
        <dbReference type="EMBL" id="MCU9595352.1"/>
    </source>
</evidence>
<gene>
    <name evidence="8" type="ORF">OEV82_12960</name>
</gene>
<dbReference type="Gene3D" id="3.30.70.120">
    <property type="match status" value="1"/>
</dbReference>
<keyword evidence="5 6" id="KW-0472">Membrane</keyword>
<evidence type="ECO:0000256" key="5">
    <source>
        <dbReference type="ARBA" id="ARBA00023136"/>
    </source>
</evidence>
<keyword evidence="2" id="KW-1003">Cell membrane</keyword>
<dbReference type="InterPro" id="IPR051461">
    <property type="entry name" value="UPF0750_membrane"/>
</dbReference>
<reference evidence="8 9" key="1">
    <citation type="submission" date="2022-10" db="EMBL/GenBank/DDBJ databases">
        <title>Description of Fervidibacillus gen. nov. in the family Fervidibacillaceae fam. nov. with two species, Fervidibacillus albus sp. nov., and Fervidibacillus halotolerans sp. nov., isolated from tidal flat sediments.</title>
        <authorList>
            <person name="Kwon K.K."/>
            <person name="Yang S.-H."/>
        </authorList>
    </citation>
    <scope>NUCLEOTIDE SEQUENCE [LARGE SCALE GENOMIC DNA]</scope>
    <source>
        <strain evidence="8 9">DSM 23332</strain>
    </source>
</reference>
<comment type="caution">
    <text evidence="8">The sequence shown here is derived from an EMBL/GenBank/DDBJ whole genome shotgun (WGS) entry which is preliminary data.</text>
</comment>
<keyword evidence="3 6" id="KW-0812">Transmembrane</keyword>
<dbReference type="Pfam" id="PF10035">
    <property type="entry name" value="DUF2179"/>
    <property type="match status" value="1"/>
</dbReference>
<feature type="domain" description="DUF2179" evidence="7">
    <location>
        <begin position="222"/>
        <end position="276"/>
    </location>
</feature>
<evidence type="ECO:0000259" key="7">
    <source>
        <dbReference type="Pfam" id="PF10035"/>
    </source>
</evidence>
<organism evidence="8 9">
    <name type="scientific">Pallidibacillus thermolactis</name>
    <dbReference type="NCBI Taxonomy" id="251051"/>
    <lineage>
        <taxon>Bacteria</taxon>
        <taxon>Bacillati</taxon>
        <taxon>Bacillota</taxon>
        <taxon>Bacilli</taxon>
        <taxon>Bacillales</taxon>
        <taxon>Bacillaceae</taxon>
        <taxon>Pallidibacillus</taxon>
    </lineage>
</organism>
<evidence type="ECO:0000256" key="3">
    <source>
        <dbReference type="ARBA" id="ARBA00022692"/>
    </source>
</evidence>
<dbReference type="InterPro" id="IPR015867">
    <property type="entry name" value="N-reg_PII/ATP_PRibTrfase_C"/>
</dbReference>
<evidence type="ECO:0000256" key="6">
    <source>
        <dbReference type="SAM" id="Phobius"/>
    </source>
</evidence>
<dbReference type="PIRSF" id="PIRSF006483">
    <property type="entry name" value="Membrane_protein_YitT"/>
    <property type="match status" value="1"/>
</dbReference>
<feature type="transmembrane region" description="Helical" evidence="6">
    <location>
        <begin position="109"/>
        <end position="128"/>
    </location>
</feature>
<dbReference type="EMBL" id="JAOUSE010000049">
    <property type="protein sequence ID" value="MCU9595352.1"/>
    <property type="molecule type" value="Genomic_DNA"/>
</dbReference>
<dbReference type="PANTHER" id="PTHR33545:SF5">
    <property type="entry name" value="UPF0750 MEMBRANE PROTEIN YITT"/>
    <property type="match status" value="1"/>
</dbReference>
<protein>
    <submittedName>
        <fullName evidence="8">YitT family protein</fullName>
    </submittedName>
</protein>
<feature type="transmembrane region" description="Helical" evidence="6">
    <location>
        <begin position="7"/>
        <end position="29"/>
    </location>
</feature>
<proteinExistence type="predicted"/>